<dbReference type="Gene3D" id="1.20.1250.20">
    <property type="entry name" value="MFS general substrate transporter like domains"/>
    <property type="match status" value="2"/>
</dbReference>
<gene>
    <name evidence="6" type="ORF">VDGE_02197</name>
</gene>
<sequence length="201" mass="22342">MEPEQAKAFLFKYHGNGDGKSQLADLEYREMRAVIEAEMANNTGWRFLLKTPGKRRRILVPVLLGLFSQWSGNGLVSYHLFIILVAGMLAVFSAQTLCAGLYNERGIKSAGAEGFSVLMFFNKGSGFVNGFVNPIGLQALWWKYYIVCVVWLVVELACVYLFSPETSGRSLEAIAEVFNGPLLVDAEKTRYVNGLQDVKKG</sequence>
<dbReference type="GO" id="GO:0016020">
    <property type="term" value="C:membrane"/>
    <property type="evidence" value="ECO:0007669"/>
    <property type="project" value="UniProtKB-SubCell"/>
</dbReference>
<organism evidence="6 7">
    <name type="scientific">Verticillium dahliae</name>
    <name type="common">Verticillium wilt</name>
    <dbReference type="NCBI Taxonomy" id="27337"/>
    <lineage>
        <taxon>Eukaryota</taxon>
        <taxon>Fungi</taxon>
        <taxon>Dikarya</taxon>
        <taxon>Ascomycota</taxon>
        <taxon>Pezizomycotina</taxon>
        <taxon>Sordariomycetes</taxon>
        <taxon>Hypocreomycetidae</taxon>
        <taxon>Glomerellales</taxon>
        <taxon>Plectosphaerellaceae</taxon>
        <taxon>Verticillium</taxon>
    </lineage>
</organism>
<dbReference type="InterPro" id="IPR050360">
    <property type="entry name" value="MFS_Sugar_Transporters"/>
</dbReference>
<dbReference type="Pfam" id="PF00083">
    <property type="entry name" value="Sugar_tr"/>
    <property type="match status" value="1"/>
</dbReference>
<dbReference type="EMBL" id="RSDZ01000119">
    <property type="protein sequence ID" value="RXG42972.1"/>
    <property type="molecule type" value="Genomic_DNA"/>
</dbReference>
<dbReference type="InterPro" id="IPR005828">
    <property type="entry name" value="MFS_sugar_transport-like"/>
</dbReference>
<evidence type="ECO:0000313" key="6">
    <source>
        <dbReference type="EMBL" id="RXG42972.1"/>
    </source>
</evidence>
<dbReference type="PANTHER" id="PTHR48022:SF64">
    <property type="entry name" value="MAJOR FACILITATOR SUPERFAMILY (MFS) PROFILE DOMAIN-CONTAINING PROTEIN"/>
    <property type="match status" value="1"/>
</dbReference>
<evidence type="ECO:0000256" key="5">
    <source>
        <dbReference type="SAM" id="Phobius"/>
    </source>
</evidence>
<dbReference type="InterPro" id="IPR036259">
    <property type="entry name" value="MFS_trans_sf"/>
</dbReference>
<feature type="transmembrane region" description="Helical" evidence="5">
    <location>
        <begin position="114"/>
        <end position="132"/>
    </location>
</feature>
<keyword evidence="3 5" id="KW-1133">Transmembrane helix</keyword>
<dbReference type="AlphaFoldDB" id="A0A444RP84"/>
<keyword evidence="4 5" id="KW-0472">Membrane</keyword>
<name>A0A444RP84_VERDA</name>
<dbReference type="GO" id="GO:0005351">
    <property type="term" value="F:carbohydrate:proton symporter activity"/>
    <property type="evidence" value="ECO:0007669"/>
    <property type="project" value="TreeGrafter"/>
</dbReference>
<evidence type="ECO:0000256" key="2">
    <source>
        <dbReference type="ARBA" id="ARBA00022692"/>
    </source>
</evidence>
<feature type="transmembrane region" description="Helical" evidence="5">
    <location>
        <begin position="78"/>
        <end position="102"/>
    </location>
</feature>
<reference evidence="6 7" key="1">
    <citation type="submission" date="2018-12" db="EMBL/GenBank/DDBJ databases">
        <title>Genome of Verticillium dahliae isolate Getta Getta.</title>
        <authorList>
            <person name="Gardiner D.M."/>
        </authorList>
    </citation>
    <scope>NUCLEOTIDE SEQUENCE [LARGE SCALE GENOMIC DNA]</scope>
    <source>
        <strain evidence="6 7">Getta Getta</strain>
    </source>
</reference>
<comment type="subcellular location">
    <subcellularLocation>
        <location evidence="1">Membrane</location>
        <topology evidence="1">Multi-pass membrane protein</topology>
    </subcellularLocation>
</comment>
<protein>
    <recommendedName>
        <fullName evidence="8">Major facilitator superfamily (MFS) profile domain-containing protein</fullName>
    </recommendedName>
</protein>
<evidence type="ECO:0000256" key="1">
    <source>
        <dbReference type="ARBA" id="ARBA00004141"/>
    </source>
</evidence>
<keyword evidence="2 5" id="KW-0812">Transmembrane</keyword>
<evidence type="ECO:0000313" key="7">
    <source>
        <dbReference type="Proteomes" id="UP000288725"/>
    </source>
</evidence>
<evidence type="ECO:0000256" key="3">
    <source>
        <dbReference type="ARBA" id="ARBA00022989"/>
    </source>
</evidence>
<feature type="transmembrane region" description="Helical" evidence="5">
    <location>
        <begin position="144"/>
        <end position="162"/>
    </location>
</feature>
<evidence type="ECO:0000256" key="4">
    <source>
        <dbReference type="ARBA" id="ARBA00023136"/>
    </source>
</evidence>
<dbReference type="SUPFAM" id="SSF103473">
    <property type="entry name" value="MFS general substrate transporter"/>
    <property type="match status" value="1"/>
</dbReference>
<dbReference type="Proteomes" id="UP000288725">
    <property type="component" value="Chromosome 7"/>
</dbReference>
<comment type="caution">
    <text evidence="6">The sequence shown here is derived from an EMBL/GenBank/DDBJ whole genome shotgun (WGS) entry which is preliminary data.</text>
</comment>
<accession>A0A444RP84</accession>
<proteinExistence type="predicted"/>
<dbReference type="PANTHER" id="PTHR48022">
    <property type="entry name" value="PLASTIDIC GLUCOSE TRANSPORTER 4"/>
    <property type="match status" value="1"/>
</dbReference>
<evidence type="ECO:0008006" key="8">
    <source>
        <dbReference type="Google" id="ProtNLM"/>
    </source>
</evidence>